<organism evidence="1 2">
    <name type="scientific">Holotrichia oblita</name>
    <name type="common">Chafer beetle</name>
    <dbReference type="NCBI Taxonomy" id="644536"/>
    <lineage>
        <taxon>Eukaryota</taxon>
        <taxon>Metazoa</taxon>
        <taxon>Ecdysozoa</taxon>
        <taxon>Arthropoda</taxon>
        <taxon>Hexapoda</taxon>
        <taxon>Insecta</taxon>
        <taxon>Pterygota</taxon>
        <taxon>Neoptera</taxon>
        <taxon>Endopterygota</taxon>
        <taxon>Coleoptera</taxon>
        <taxon>Polyphaga</taxon>
        <taxon>Scarabaeiformia</taxon>
        <taxon>Scarabaeidae</taxon>
        <taxon>Melolonthinae</taxon>
        <taxon>Holotrichia</taxon>
    </lineage>
</organism>
<comment type="caution">
    <text evidence="1">The sequence shown here is derived from an EMBL/GenBank/DDBJ whole genome shotgun (WGS) entry which is preliminary data.</text>
</comment>
<dbReference type="Proteomes" id="UP001056778">
    <property type="component" value="Chromosome 3"/>
</dbReference>
<evidence type="ECO:0000313" key="2">
    <source>
        <dbReference type="Proteomes" id="UP001056778"/>
    </source>
</evidence>
<proteinExistence type="predicted"/>
<sequence>MKVVLAILAVVCPCTLGLPGYAAQPFYAPQAVDYYAHPKYTFKYGVADPNTGDVKSQHESRDGDVVKGQYSLVEPDGSVRTVDYVADPVNGFNAVVSKSAPTIHAPSPIVKPIVPAIVKQVVPIARPTIIRRPIGLPLLKNSPTIFPAIGLDTTKEGMNRTKKNKEIKEELENENIVRDIKAIRLKWAGHIMRKRPTEMFSFTILATLGAAKPIMVSFGTNEGPIIPRPTTTTLPPQIDANPAPVFERPEDVPNPSIYKPLVPHQYRTRILSRKPHPNLILGTPLDIKYTANLNKYNHKKRQLKSLGIGYRGPQVFEKQDYEYDLEKQRSLSLAPQAAESRSYSEASSEYQNRNQQVNFVPQIGVVYSSGLRYYVPQIYDYSGEDDNSVYDRDDRKYYHQNKNYY</sequence>
<accession>A0ACB9TC14</accession>
<evidence type="ECO:0000313" key="1">
    <source>
        <dbReference type="EMBL" id="KAI4464337.1"/>
    </source>
</evidence>
<protein>
    <submittedName>
        <fullName evidence="1">Structural contituent of cuticle</fullName>
    </submittedName>
</protein>
<name>A0ACB9TC14_HOLOL</name>
<reference evidence="1" key="1">
    <citation type="submission" date="2022-04" db="EMBL/GenBank/DDBJ databases">
        <title>Chromosome-scale genome assembly of Holotrichia oblita Faldermann.</title>
        <authorList>
            <person name="Rongchong L."/>
        </authorList>
    </citation>
    <scope>NUCLEOTIDE SEQUENCE</scope>
    <source>
        <strain evidence="1">81SQS9</strain>
    </source>
</reference>
<keyword evidence="2" id="KW-1185">Reference proteome</keyword>
<gene>
    <name evidence="1" type="ORF">MML48_3g00004656</name>
</gene>
<dbReference type="EMBL" id="CM043017">
    <property type="protein sequence ID" value="KAI4464337.1"/>
    <property type="molecule type" value="Genomic_DNA"/>
</dbReference>